<dbReference type="Proteomes" id="UP000061660">
    <property type="component" value="Chromosome"/>
</dbReference>
<dbReference type="GO" id="GO:0000160">
    <property type="term" value="P:phosphorelay signal transduction system"/>
    <property type="evidence" value="ECO:0007669"/>
    <property type="project" value="InterPro"/>
</dbReference>
<keyword evidence="3" id="KW-0804">Transcription</keyword>
<dbReference type="Pfam" id="PF12833">
    <property type="entry name" value="HTH_18"/>
    <property type="match status" value="1"/>
</dbReference>
<protein>
    <submittedName>
        <fullName evidence="4">Two-component system response regulator</fullName>
    </submittedName>
</protein>
<dbReference type="STRING" id="162209.IJ22_44100"/>
<dbReference type="GO" id="GO:0003700">
    <property type="term" value="F:DNA-binding transcription factor activity"/>
    <property type="evidence" value="ECO:0007669"/>
    <property type="project" value="InterPro"/>
</dbReference>
<keyword evidence="2" id="KW-0238">DNA-binding</keyword>
<keyword evidence="1" id="KW-0805">Transcription regulation</keyword>
<dbReference type="InterPro" id="IPR011006">
    <property type="entry name" value="CheY-like_superfamily"/>
</dbReference>
<keyword evidence="5" id="KW-1185">Reference proteome</keyword>
<dbReference type="SMART" id="SM00448">
    <property type="entry name" value="REC"/>
    <property type="match status" value="1"/>
</dbReference>
<proteinExistence type="predicted"/>
<dbReference type="KEGG" id="pnp:IJ22_44100"/>
<name>A0A0U2UEQ2_9BACL</name>
<dbReference type="CDD" id="cd17536">
    <property type="entry name" value="REC_YesN-like"/>
    <property type="match status" value="1"/>
</dbReference>
<dbReference type="InterPro" id="IPR020449">
    <property type="entry name" value="Tscrpt_reg_AraC-type_HTH"/>
</dbReference>
<dbReference type="SMART" id="SM00342">
    <property type="entry name" value="HTH_ARAC"/>
    <property type="match status" value="1"/>
</dbReference>
<dbReference type="InterPro" id="IPR001789">
    <property type="entry name" value="Sig_transdc_resp-reg_receiver"/>
</dbReference>
<dbReference type="InterPro" id="IPR041522">
    <property type="entry name" value="CdaR_GGDEF"/>
</dbReference>
<dbReference type="RefSeq" id="WP_062410271.1">
    <property type="nucleotide sequence ID" value="NZ_BJCS01000013.1"/>
</dbReference>
<dbReference type="Gene3D" id="1.10.10.60">
    <property type="entry name" value="Homeodomain-like"/>
    <property type="match status" value="2"/>
</dbReference>
<dbReference type="InterPro" id="IPR018062">
    <property type="entry name" value="HTH_AraC-typ_CS"/>
</dbReference>
<evidence type="ECO:0000256" key="3">
    <source>
        <dbReference type="ARBA" id="ARBA00023163"/>
    </source>
</evidence>
<evidence type="ECO:0000313" key="4">
    <source>
        <dbReference type="EMBL" id="ALS24696.1"/>
    </source>
</evidence>
<dbReference type="EMBL" id="CP013652">
    <property type="protein sequence ID" value="ALS24696.1"/>
    <property type="molecule type" value="Genomic_DNA"/>
</dbReference>
<dbReference type="PRINTS" id="PR00032">
    <property type="entry name" value="HTHARAC"/>
</dbReference>
<reference evidence="5" key="1">
    <citation type="submission" date="2015-12" db="EMBL/GenBank/DDBJ databases">
        <title>Complete genome sequences of two moderately thermophilic Paenibacillus species.</title>
        <authorList>
            <person name="Butler R.III."/>
            <person name="Wang J."/>
            <person name="Stark B.C."/>
            <person name="Pombert J.-F."/>
        </authorList>
    </citation>
    <scope>NUCLEOTIDE SEQUENCE [LARGE SCALE GENOMIC DNA]</scope>
    <source>
        <strain evidence="5">32O-Y</strain>
    </source>
</reference>
<dbReference type="SUPFAM" id="SSF46689">
    <property type="entry name" value="Homeodomain-like"/>
    <property type="match status" value="2"/>
</dbReference>
<dbReference type="Pfam" id="PF00072">
    <property type="entry name" value="Response_reg"/>
    <property type="match status" value="1"/>
</dbReference>
<dbReference type="OrthoDB" id="9794370at2"/>
<reference evidence="4 5" key="2">
    <citation type="journal article" date="2016" name="Genome Announc.">
        <title>Complete Genome Sequences of Two Interactive Moderate Thermophiles, Paenibacillus napthalenovorans 32O-Y and Paenibacillus sp. 32O-W.</title>
        <authorList>
            <person name="Butler R.R.III."/>
            <person name="Wang J."/>
            <person name="Stark B.C."/>
            <person name="Pombert J.F."/>
        </authorList>
    </citation>
    <scope>NUCLEOTIDE SEQUENCE [LARGE SCALE GENOMIC DNA]</scope>
    <source>
        <strain evidence="4 5">32O-Y</strain>
    </source>
</reference>
<dbReference type="PANTHER" id="PTHR43280:SF2">
    <property type="entry name" value="HTH-TYPE TRANSCRIPTIONAL REGULATOR EXSA"/>
    <property type="match status" value="1"/>
</dbReference>
<dbReference type="PROSITE" id="PS00041">
    <property type="entry name" value="HTH_ARAC_FAMILY_1"/>
    <property type="match status" value="1"/>
</dbReference>
<dbReference type="PROSITE" id="PS50110">
    <property type="entry name" value="RESPONSE_REGULATORY"/>
    <property type="match status" value="1"/>
</dbReference>
<dbReference type="Pfam" id="PF17853">
    <property type="entry name" value="GGDEF_2"/>
    <property type="match status" value="1"/>
</dbReference>
<dbReference type="PANTHER" id="PTHR43280">
    <property type="entry name" value="ARAC-FAMILY TRANSCRIPTIONAL REGULATOR"/>
    <property type="match status" value="1"/>
</dbReference>
<dbReference type="PROSITE" id="PS01124">
    <property type="entry name" value="HTH_ARAC_FAMILY_2"/>
    <property type="match status" value="1"/>
</dbReference>
<dbReference type="GO" id="GO:0043565">
    <property type="term" value="F:sequence-specific DNA binding"/>
    <property type="evidence" value="ECO:0007669"/>
    <property type="project" value="InterPro"/>
</dbReference>
<sequence length="458" mass="51661">MYRLLIADDEALEREGLELIVKRFMPDIFDIAHAENGRTAIQRADEIRPDIVFMDIKMPGIQGLEAIREIKSRHPQAKFVLVTAYDNFAYAKEAISLGVKEYLLKPMRRDQIADILGKLTEEIAAEHKKREEELRLSERAMEFMPLAEKEIALSLMLDPLYDHHLEPLFGLLDLRVVCGCACVISLPVKEDGTIDTPEGMSSEQLYEAVRSRAKATVPHAVAGPVVGRWIALFLVNGDESKPFFTFRTESLQWGKELSSFITGQLMIGARLGLGTVKPGIEGLRVSFREALYAAAAEGSERLQPFDRLPEEAAGAAKGLEVTVFPRGDDMNRQLDQLQEERGRRAGSVLDRVLDYIRKHYREDISLEQAADHAGLNPFYLSKLFKLQTGETFIDHITRLRIGKAKELLADEQYSLKEICYQVGYHDPNYFSRAFKRATGVSPSQYRQQKELSAGADQA</sequence>
<dbReference type="SUPFAM" id="SSF52172">
    <property type="entry name" value="CheY-like"/>
    <property type="match status" value="1"/>
</dbReference>
<dbReference type="AlphaFoldDB" id="A0A0U2UEQ2"/>
<dbReference type="PATRIC" id="fig|162209.4.peg.4656"/>
<organism evidence="4 5">
    <name type="scientific">Paenibacillus naphthalenovorans</name>
    <dbReference type="NCBI Taxonomy" id="162209"/>
    <lineage>
        <taxon>Bacteria</taxon>
        <taxon>Bacillati</taxon>
        <taxon>Bacillota</taxon>
        <taxon>Bacilli</taxon>
        <taxon>Bacillales</taxon>
        <taxon>Paenibacillaceae</taxon>
        <taxon>Paenibacillus</taxon>
    </lineage>
</organism>
<accession>A0A0U2UEQ2</accession>
<evidence type="ECO:0000256" key="2">
    <source>
        <dbReference type="ARBA" id="ARBA00023125"/>
    </source>
</evidence>
<dbReference type="Gene3D" id="3.40.50.2300">
    <property type="match status" value="1"/>
</dbReference>
<dbReference type="InterPro" id="IPR018060">
    <property type="entry name" value="HTH_AraC"/>
</dbReference>
<dbReference type="InterPro" id="IPR009057">
    <property type="entry name" value="Homeodomain-like_sf"/>
</dbReference>
<gene>
    <name evidence="4" type="ORF">IJ22_44100</name>
</gene>
<evidence type="ECO:0000313" key="5">
    <source>
        <dbReference type="Proteomes" id="UP000061660"/>
    </source>
</evidence>
<evidence type="ECO:0000256" key="1">
    <source>
        <dbReference type="ARBA" id="ARBA00023015"/>
    </source>
</evidence>